<accession>A0A2U0SE30</accession>
<dbReference type="PANTHER" id="PTHR35519:SF2">
    <property type="entry name" value="PH DOMAIN PROTEIN"/>
    <property type="match status" value="1"/>
</dbReference>
<evidence type="ECO:0000256" key="1">
    <source>
        <dbReference type="SAM" id="Phobius"/>
    </source>
</evidence>
<dbReference type="AlphaFoldDB" id="A0A2U0SE30"/>
<evidence type="ECO:0000313" key="3">
    <source>
        <dbReference type="Proteomes" id="UP000245890"/>
    </source>
</evidence>
<feature type="transmembrane region" description="Helical" evidence="1">
    <location>
        <begin position="52"/>
        <end position="74"/>
    </location>
</feature>
<dbReference type="Pfam" id="PF13430">
    <property type="entry name" value="DUF4112"/>
    <property type="match status" value="1"/>
</dbReference>
<dbReference type="PANTHER" id="PTHR35519">
    <property type="entry name" value="MEMBRANE PROTEINS"/>
    <property type="match status" value="1"/>
</dbReference>
<dbReference type="Proteomes" id="UP000245890">
    <property type="component" value="Unassembled WGS sequence"/>
</dbReference>
<dbReference type="OrthoDB" id="513552at2"/>
<name>A0A2U0SE30_9SPHN</name>
<reference evidence="2 3" key="1">
    <citation type="submission" date="2018-05" db="EMBL/GenBank/DDBJ databases">
        <title>Description of Sphingomonas pokkalii sp nov, isolated from the rhizosphere of saline tolerant pokkali rice and its draft genome analysis.</title>
        <authorList>
            <person name="Menon R."/>
            <person name="Kumari S."/>
            <person name="Rameshkumar N."/>
        </authorList>
    </citation>
    <scope>NUCLEOTIDE SEQUENCE [LARGE SCALE GENOMIC DNA]</scope>
    <source>
        <strain evidence="2 3">L3B27</strain>
    </source>
</reference>
<gene>
    <name evidence="2" type="ORF">DD559_10070</name>
</gene>
<dbReference type="EMBL" id="QENQ01000001">
    <property type="protein sequence ID" value="PVX29623.1"/>
    <property type="molecule type" value="Genomic_DNA"/>
</dbReference>
<keyword evidence="1" id="KW-1133">Transmembrane helix</keyword>
<dbReference type="InterPro" id="IPR025187">
    <property type="entry name" value="DUF4112"/>
</dbReference>
<keyword evidence="3" id="KW-1185">Reference proteome</keyword>
<keyword evidence="1" id="KW-0472">Membrane</keyword>
<evidence type="ECO:0000313" key="2">
    <source>
        <dbReference type="EMBL" id="PVX29623.1"/>
    </source>
</evidence>
<sequence>MVRAKRLEAGFVGRVPMGRDAAAVRQRIEAMEYLLERSLTIPGLRRKIGLDVLLDFVPGVGPSVAAAMGAYLAWEARNLGMPKRTIARMAGNIGVDWALGMIPFVGAIPDYFFRSNTRNVRLIKRYLDKHHPASQVIDL</sequence>
<organism evidence="2 3">
    <name type="scientific">Sphingomonas pokkalii</name>
    <dbReference type="NCBI Taxonomy" id="2175090"/>
    <lineage>
        <taxon>Bacteria</taxon>
        <taxon>Pseudomonadati</taxon>
        <taxon>Pseudomonadota</taxon>
        <taxon>Alphaproteobacteria</taxon>
        <taxon>Sphingomonadales</taxon>
        <taxon>Sphingomonadaceae</taxon>
        <taxon>Sphingomonas</taxon>
    </lineage>
</organism>
<comment type="caution">
    <text evidence="2">The sequence shown here is derived from an EMBL/GenBank/DDBJ whole genome shotgun (WGS) entry which is preliminary data.</text>
</comment>
<feature type="transmembrane region" description="Helical" evidence="1">
    <location>
        <begin position="94"/>
        <end position="113"/>
    </location>
</feature>
<proteinExistence type="predicted"/>
<protein>
    <submittedName>
        <fullName evidence="2">DUF4112 domain-containing protein</fullName>
    </submittedName>
</protein>
<dbReference type="RefSeq" id="WP_116469058.1">
    <property type="nucleotide sequence ID" value="NZ_QENQ01000001.1"/>
</dbReference>
<keyword evidence="1" id="KW-0812">Transmembrane</keyword>